<dbReference type="Proteomes" id="UP000582643">
    <property type="component" value="Unassembled WGS sequence"/>
</dbReference>
<dbReference type="EMBL" id="JACHJY010000002">
    <property type="protein sequence ID" value="MBB4981172.1"/>
    <property type="molecule type" value="Genomic_DNA"/>
</dbReference>
<feature type="region of interest" description="Disordered" evidence="1">
    <location>
        <begin position="142"/>
        <end position="186"/>
    </location>
</feature>
<feature type="non-terminal residue" evidence="2">
    <location>
        <position position="1"/>
    </location>
</feature>
<organism evidence="2 3">
    <name type="scientific">Streptomyces nymphaeiformis</name>
    <dbReference type="NCBI Taxonomy" id="2663842"/>
    <lineage>
        <taxon>Bacteria</taxon>
        <taxon>Bacillati</taxon>
        <taxon>Actinomycetota</taxon>
        <taxon>Actinomycetes</taxon>
        <taxon>Kitasatosporales</taxon>
        <taxon>Streptomycetaceae</taxon>
        <taxon>Streptomyces</taxon>
    </lineage>
</organism>
<name>A0A7W7TXG2_9ACTN</name>
<feature type="region of interest" description="Disordered" evidence="1">
    <location>
        <begin position="1"/>
        <end position="26"/>
    </location>
</feature>
<reference evidence="2 3" key="1">
    <citation type="submission" date="2020-08" db="EMBL/GenBank/DDBJ databases">
        <title>Genomic Encyclopedia of Type Strains, Phase III (KMG-III): the genomes of soil and plant-associated and newly described type strains.</title>
        <authorList>
            <person name="Whitman W."/>
        </authorList>
    </citation>
    <scope>NUCLEOTIDE SEQUENCE [LARGE SCALE GENOMIC DNA]</scope>
    <source>
        <strain evidence="2 3">SFB5A</strain>
    </source>
</reference>
<sequence length="306" mass="33118">DTTRRSNTPAPELPARGGNTRCRPAWGPTSPAVAKATGFRTYCRHYPINETESFTPPCSSRSTCTSILGPARSGEARTASWLRAYGLPAPAPRSRADCPGGPRRSGVLLVRVGQDQHPVDVHDHFATRVRLRLSGQLPEPSADFGPCLADGRERAGTGRGEGVDQSGDGRVGRDRPEHSGLGPQHRHVRQAVAAERDGQGEVEQDLAGIVHRPRLAPRGQGRRQRGVQAGPASRLHQEHPAGLRDRPLTAAPDADTRIQPTTLAHLRSAALLRMIRTLDKSHRPRSVALLVLLIKLRTATLVKARD</sequence>
<comment type="caution">
    <text evidence="2">The sequence shown here is derived from an EMBL/GenBank/DDBJ whole genome shotgun (WGS) entry which is preliminary data.</text>
</comment>
<feature type="region of interest" description="Disordered" evidence="1">
    <location>
        <begin position="215"/>
        <end position="246"/>
    </location>
</feature>
<feature type="compositionally biased region" description="Basic residues" evidence="1">
    <location>
        <begin position="215"/>
        <end position="225"/>
    </location>
</feature>
<evidence type="ECO:0000313" key="2">
    <source>
        <dbReference type="EMBL" id="MBB4981172.1"/>
    </source>
</evidence>
<dbReference type="AlphaFoldDB" id="A0A7W7TXG2"/>
<keyword evidence="3" id="KW-1185">Reference proteome</keyword>
<proteinExistence type="predicted"/>
<protein>
    <submittedName>
        <fullName evidence="2">Uncharacterized protein</fullName>
    </submittedName>
</protein>
<gene>
    <name evidence="2" type="ORF">GGE06_002080</name>
</gene>
<feature type="compositionally biased region" description="Basic and acidic residues" evidence="1">
    <location>
        <begin position="235"/>
        <end position="246"/>
    </location>
</feature>
<evidence type="ECO:0000313" key="3">
    <source>
        <dbReference type="Proteomes" id="UP000582643"/>
    </source>
</evidence>
<accession>A0A7W7TXG2</accession>
<evidence type="ECO:0000256" key="1">
    <source>
        <dbReference type="SAM" id="MobiDB-lite"/>
    </source>
</evidence>